<accession>A0A5C5RML4</accession>
<dbReference type="Pfam" id="PF00175">
    <property type="entry name" value="NAD_binding_1"/>
    <property type="match status" value="1"/>
</dbReference>
<evidence type="ECO:0000256" key="7">
    <source>
        <dbReference type="ARBA" id="ARBA00023004"/>
    </source>
</evidence>
<dbReference type="InterPro" id="IPR012675">
    <property type="entry name" value="Beta-grasp_dom_sf"/>
</dbReference>
<evidence type="ECO:0000256" key="4">
    <source>
        <dbReference type="ARBA" id="ARBA00022723"/>
    </source>
</evidence>
<dbReference type="CDD" id="cd06214">
    <property type="entry name" value="PA_degradation_oxidoreductase_like"/>
    <property type="match status" value="1"/>
</dbReference>
<dbReference type="GO" id="GO:0050660">
    <property type="term" value="F:flavin adenine dinucleotide binding"/>
    <property type="evidence" value="ECO:0007669"/>
    <property type="project" value="TreeGrafter"/>
</dbReference>
<dbReference type="InterPro" id="IPR001709">
    <property type="entry name" value="Flavoprot_Pyr_Nucl_cyt_Rdtase"/>
</dbReference>
<dbReference type="EMBL" id="VIGV01000003">
    <property type="protein sequence ID" value="TWS24206.1"/>
    <property type="molecule type" value="Genomic_DNA"/>
</dbReference>
<dbReference type="Gene3D" id="2.40.30.10">
    <property type="entry name" value="Translation factors"/>
    <property type="match status" value="1"/>
</dbReference>
<feature type="domain" description="2Fe-2S ferredoxin-type" evidence="9">
    <location>
        <begin position="274"/>
        <end position="362"/>
    </location>
</feature>
<dbReference type="GO" id="GO:0046872">
    <property type="term" value="F:metal ion binding"/>
    <property type="evidence" value="ECO:0007669"/>
    <property type="project" value="UniProtKB-KW"/>
</dbReference>
<dbReference type="PANTHER" id="PTHR47354:SF8">
    <property type="entry name" value="1,2-PHENYLACETYL-COA EPOXIDASE, SUBUNIT E"/>
    <property type="match status" value="1"/>
</dbReference>
<dbReference type="Proteomes" id="UP000319792">
    <property type="component" value="Unassembled WGS sequence"/>
</dbReference>
<dbReference type="Gene3D" id="3.10.20.30">
    <property type="match status" value="1"/>
</dbReference>
<keyword evidence="2" id="KW-0285">Flavoprotein</keyword>
<keyword evidence="3" id="KW-0001">2Fe-2S</keyword>
<comment type="caution">
    <text evidence="11">The sequence shown here is derived from an EMBL/GenBank/DDBJ whole genome shotgun (WGS) entry which is preliminary data.</text>
</comment>
<reference evidence="11 12" key="1">
    <citation type="submission" date="2019-06" db="EMBL/GenBank/DDBJ databases">
        <authorList>
            <person name="Teng J.L.L."/>
            <person name="Lee H.H."/>
            <person name="Lau S.K.P."/>
            <person name="Woo P.C.Y."/>
        </authorList>
    </citation>
    <scope>NUCLEOTIDE SEQUENCE [LARGE SCALE GENOMIC DNA]</scope>
    <source>
        <strain evidence="11 12">HKU70</strain>
    </source>
</reference>
<dbReference type="PRINTS" id="PR00409">
    <property type="entry name" value="PHDIOXRDTASE"/>
</dbReference>
<dbReference type="PANTHER" id="PTHR47354">
    <property type="entry name" value="NADH OXIDOREDUCTASE HCR"/>
    <property type="match status" value="1"/>
</dbReference>
<name>A0A5C5RML4_9ACTN</name>
<dbReference type="AlphaFoldDB" id="A0A5C5RML4"/>
<keyword evidence="5" id="KW-0274">FAD</keyword>
<dbReference type="InterPro" id="IPR017927">
    <property type="entry name" value="FAD-bd_FR_type"/>
</dbReference>
<evidence type="ECO:0000256" key="2">
    <source>
        <dbReference type="ARBA" id="ARBA00022630"/>
    </source>
</evidence>
<dbReference type="InterPro" id="IPR050415">
    <property type="entry name" value="MRET"/>
</dbReference>
<dbReference type="SUPFAM" id="SSF54292">
    <property type="entry name" value="2Fe-2S ferredoxin-like"/>
    <property type="match status" value="1"/>
</dbReference>
<organism evidence="11 12">
    <name type="scientific">Tsukamurella sputi</name>
    <dbReference type="NCBI Taxonomy" id="2591848"/>
    <lineage>
        <taxon>Bacteria</taxon>
        <taxon>Bacillati</taxon>
        <taxon>Actinomycetota</taxon>
        <taxon>Actinomycetes</taxon>
        <taxon>Mycobacteriales</taxon>
        <taxon>Tsukamurellaceae</taxon>
        <taxon>Tsukamurella</taxon>
    </lineage>
</organism>
<dbReference type="InterPro" id="IPR039261">
    <property type="entry name" value="FNR_nucleotide-bd"/>
</dbReference>
<dbReference type="GO" id="GO:0016491">
    <property type="term" value="F:oxidoreductase activity"/>
    <property type="evidence" value="ECO:0007669"/>
    <property type="project" value="UniProtKB-KW"/>
</dbReference>
<evidence type="ECO:0000256" key="5">
    <source>
        <dbReference type="ARBA" id="ARBA00022827"/>
    </source>
</evidence>
<reference evidence="11 12" key="2">
    <citation type="submission" date="2019-08" db="EMBL/GenBank/DDBJ databases">
        <title>Tsukamurella conjunctivitidis sp. nov., Tsukamurella assacharolytica sp. nov. and Tsukamurella sputae sp. nov. isolated from patients with conjunctivitis, bacteraemia (lymphoma) and respiratory infection (sputum) in Hong Kong.</title>
        <authorList>
            <person name="Fok K.M.N."/>
            <person name="Fong J.Y.H."/>
        </authorList>
    </citation>
    <scope>NUCLEOTIDE SEQUENCE [LARGE SCALE GENOMIC DNA]</scope>
    <source>
        <strain evidence="11 12">HKU70</strain>
    </source>
</reference>
<evidence type="ECO:0000259" key="10">
    <source>
        <dbReference type="PROSITE" id="PS51384"/>
    </source>
</evidence>
<dbReference type="PROSITE" id="PS51384">
    <property type="entry name" value="FAD_FR"/>
    <property type="match status" value="1"/>
</dbReference>
<keyword evidence="7" id="KW-0408">Iron</keyword>
<evidence type="ECO:0000256" key="1">
    <source>
        <dbReference type="ARBA" id="ARBA00001974"/>
    </source>
</evidence>
<dbReference type="RefSeq" id="WP_146434039.1">
    <property type="nucleotide sequence ID" value="NZ_VIGV01000003.1"/>
</dbReference>
<evidence type="ECO:0000256" key="8">
    <source>
        <dbReference type="ARBA" id="ARBA00023014"/>
    </source>
</evidence>
<dbReference type="OrthoDB" id="9796486at2"/>
<keyword evidence="8" id="KW-0411">Iron-sulfur</keyword>
<protein>
    <submittedName>
        <fullName evidence="11">Ferredoxin--NADP reductase</fullName>
    </submittedName>
</protein>
<evidence type="ECO:0000256" key="6">
    <source>
        <dbReference type="ARBA" id="ARBA00023002"/>
    </source>
</evidence>
<evidence type="ECO:0000256" key="3">
    <source>
        <dbReference type="ARBA" id="ARBA00022714"/>
    </source>
</evidence>
<dbReference type="Pfam" id="PF00111">
    <property type="entry name" value="Fer2"/>
    <property type="match status" value="1"/>
</dbReference>
<evidence type="ECO:0000259" key="9">
    <source>
        <dbReference type="PROSITE" id="PS51085"/>
    </source>
</evidence>
<dbReference type="InterPro" id="IPR036010">
    <property type="entry name" value="2Fe-2S_ferredoxin-like_sf"/>
</dbReference>
<dbReference type="InterPro" id="IPR017938">
    <property type="entry name" value="Riboflavin_synthase-like_b-brl"/>
</dbReference>
<dbReference type="SUPFAM" id="SSF63380">
    <property type="entry name" value="Riboflavin synthase domain-like"/>
    <property type="match status" value="1"/>
</dbReference>
<dbReference type="InterPro" id="IPR001433">
    <property type="entry name" value="OxRdtase_FAD/NAD-bd"/>
</dbReference>
<keyword evidence="4" id="KW-0479">Metal-binding</keyword>
<evidence type="ECO:0000313" key="12">
    <source>
        <dbReference type="Proteomes" id="UP000319792"/>
    </source>
</evidence>
<dbReference type="Pfam" id="PF00970">
    <property type="entry name" value="FAD_binding_6"/>
    <property type="match status" value="1"/>
</dbReference>
<proteinExistence type="predicted"/>
<dbReference type="InterPro" id="IPR008333">
    <property type="entry name" value="Cbr1-like_FAD-bd_dom"/>
</dbReference>
<dbReference type="InterPro" id="IPR001041">
    <property type="entry name" value="2Fe-2S_ferredoxin-type"/>
</dbReference>
<sequence>MSIHRLLVAKVVAETHDAHSIEFEVPEESADLFRYKPGQFLTLRVPSDQTGSVARCYSLCSAPHDEGPLRVAVKRTTEGYASNWLCDNATPGMEIDVLVPAGIFTPKSVDVDMVLFAGGSGITPILSILRSVLETGTGSVALIYANRDAQSVIFASALAELTRKYPERLVVVHWLESVQGLPSAANLAALAAPYASREVFVCGPGPFMDAVSEAMSSLGKARREVHIEKFRSLPRNPFEVEAAQEEAEEKAAIAEAEELPVEDTPAPAPADDGGTVTVELDGKTTELAWPAEKKLLDVMLEAGIDAPYSCREGACSACACRLVDGDVELAHNEVLDQEDLDDGLILACQSMRRSAAVHITYE</sequence>
<comment type="cofactor">
    <cofactor evidence="1">
        <name>FAD</name>
        <dbReference type="ChEBI" id="CHEBI:57692"/>
    </cofactor>
</comment>
<dbReference type="PROSITE" id="PS51085">
    <property type="entry name" value="2FE2S_FER_2"/>
    <property type="match status" value="1"/>
</dbReference>
<dbReference type="CDD" id="cd00207">
    <property type="entry name" value="fer2"/>
    <property type="match status" value="1"/>
</dbReference>
<dbReference type="SUPFAM" id="SSF52343">
    <property type="entry name" value="Ferredoxin reductase-like, C-terminal NADP-linked domain"/>
    <property type="match status" value="1"/>
</dbReference>
<keyword evidence="6" id="KW-0560">Oxidoreductase</keyword>
<gene>
    <name evidence="11" type="ORF">FK268_11405</name>
</gene>
<dbReference type="GO" id="GO:0051537">
    <property type="term" value="F:2 iron, 2 sulfur cluster binding"/>
    <property type="evidence" value="ECO:0007669"/>
    <property type="project" value="UniProtKB-KW"/>
</dbReference>
<dbReference type="InterPro" id="IPR006058">
    <property type="entry name" value="2Fe2S_fd_BS"/>
</dbReference>
<keyword evidence="12" id="KW-1185">Reference proteome</keyword>
<evidence type="ECO:0000313" key="11">
    <source>
        <dbReference type="EMBL" id="TWS24206.1"/>
    </source>
</evidence>
<feature type="domain" description="FAD-binding FR-type" evidence="10">
    <location>
        <begin position="1"/>
        <end position="107"/>
    </location>
</feature>
<dbReference type="PRINTS" id="PR00371">
    <property type="entry name" value="FPNCR"/>
</dbReference>
<dbReference type="PROSITE" id="PS00197">
    <property type="entry name" value="2FE2S_FER_1"/>
    <property type="match status" value="1"/>
</dbReference>
<dbReference type="Gene3D" id="3.40.50.80">
    <property type="entry name" value="Nucleotide-binding domain of ferredoxin-NADP reductase (FNR) module"/>
    <property type="match status" value="1"/>
</dbReference>